<comment type="caution">
    <text evidence="1">The sequence shown here is derived from an EMBL/GenBank/DDBJ whole genome shotgun (WGS) entry which is preliminary data.</text>
</comment>
<dbReference type="Proteomes" id="UP000440513">
    <property type="component" value="Unassembled WGS sequence"/>
</dbReference>
<dbReference type="AlphaFoldDB" id="A0A7X2TLQ7"/>
<gene>
    <name evidence="1" type="ORF">FYJ57_13095</name>
</gene>
<proteinExistence type="predicted"/>
<sequence>MRNVTELSKLNGKVYVYLRDEVIARRFLQDAENEGFTFGDGEKPTARPGNNLYVVNRDWTISHVGWAGHMAFQSAKRIGGQEMIRVDYERYLLGEENFVINKNNA</sequence>
<accession>A0A7X2TLQ7</accession>
<name>A0A7X2TLQ7_9FIRM</name>
<reference evidence="1 2" key="1">
    <citation type="submission" date="2019-08" db="EMBL/GenBank/DDBJ databases">
        <title>In-depth cultivation of the pig gut microbiome towards novel bacterial diversity and tailored functional studies.</title>
        <authorList>
            <person name="Wylensek D."/>
            <person name="Hitch T.C.A."/>
            <person name="Clavel T."/>
        </authorList>
    </citation>
    <scope>NUCLEOTIDE SEQUENCE [LARGE SCALE GENOMIC DNA]</scope>
    <source>
        <strain evidence="1 2">BSM-380-WT-5A</strain>
    </source>
</reference>
<dbReference type="RefSeq" id="WP_154432989.1">
    <property type="nucleotide sequence ID" value="NZ_VUMS01000033.1"/>
</dbReference>
<protein>
    <submittedName>
        <fullName evidence="1">Uncharacterized protein</fullName>
    </submittedName>
</protein>
<organism evidence="1 2">
    <name type="scientific">Oliverpabstia intestinalis</name>
    <dbReference type="NCBI Taxonomy" id="2606633"/>
    <lineage>
        <taxon>Bacteria</taxon>
        <taxon>Bacillati</taxon>
        <taxon>Bacillota</taxon>
        <taxon>Clostridia</taxon>
        <taxon>Lachnospirales</taxon>
        <taxon>Lachnospiraceae</taxon>
        <taxon>Oliverpabstia</taxon>
    </lineage>
</organism>
<evidence type="ECO:0000313" key="1">
    <source>
        <dbReference type="EMBL" id="MST67626.1"/>
    </source>
</evidence>
<keyword evidence="2" id="KW-1185">Reference proteome</keyword>
<dbReference type="EMBL" id="VUMS01000033">
    <property type="protein sequence ID" value="MST67626.1"/>
    <property type="molecule type" value="Genomic_DNA"/>
</dbReference>
<evidence type="ECO:0000313" key="2">
    <source>
        <dbReference type="Proteomes" id="UP000440513"/>
    </source>
</evidence>